<feature type="region of interest" description="Disordered" evidence="2">
    <location>
        <begin position="199"/>
        <end position="224"/>
    </location>
</feature>
<evidence type="ECO:0000313" key="5">
    <source>
        <dbReference type="Proteomes" id="UP001432027"/>
    </source>
</evidence>
<keyword evidence="5" id="KW-1185">Reference proteome</keyword>
<reference evidence="4" key="1">
    <citation type="submission" date="2023-10" db="EMBL/GenBank/DDBJ databases">
        <title>Genome assembly of Pristionchus species.</title>
        <authorList>
            <person name="Yoshida K."/>
            <person name="Sommer R.J."/>
        </authorList>
    </citation>
    <scope>NUCLEOTIDE SEQUENCE</scope>
    <source>
        <strain evidence="4">RS0144</strain>
    </source>
</reference>
<evidence type="ECO:0000256" key="1">
    <source>
        <dbReference type="SAM" id="Coils"/>
    </source>
</evidence>
<sequence length="567" mass="63443">MSWLTLASIPKLIFLLLPILIGAANFRAADLENKSATELEEYRRHLSEELDRVAQKVETSRDERGKRGKRTLLSPLSASIPNRESSYILDRINSLSGKEEDNAIVDEIIVSNKESEGKEPRIDEKLIALLNSLDDLTFDNVTVEGSGEDFSTPLPTLSPNTMLTASESTVIVETTTVDASASEESSDSVDSTALLTTEAAELPETSSSMTTSTTSPSEAPRRAPAHGVLTAVASPHSPSLSPTLANFSASMASMDGGSTTTTPTAPLTTTSEPEEREERREPLPPAAPRRVAFNPTVNHTAEECRHLTQHELVRELKQKGTYNPDLMAWDVFGILRFLDRTIAEQYEMQLRNRTRGVEAAERNIEALSRILGELDVSCDVRSDSVRERMQNMTMIEPRRSILSPRIRRRSKREAVLEELTRLMADLDENKMSSTTPRPSTTTSAPIYETVGNRQKLIGESHVVPFGCDRRGTEEDGYLRLCSACQSIRRLPDSFFPPFINEVTCDEDNACLYFYDYPHGRCKQKHMNFVVLRNIGTQECQVWRKFNLNVRVSCECFVDEMSFFAKYV</sequence>
<dbReference type="EMBL" id="BTSX01000006">
    <property type="protein sequence ID" value="GMT05825.1"/>
    <property type="molecule type" value="Genomic_DNA"/>
</dbReference>
<feature type="coiled-coil region" evidence="1">
    <location>
        <begin position="36"/>
        <end position="63"/>
    </location>
</feature>
<evidence type="ECO:0000256" key="2">
    <source>
        <dbReference type="SAM" id="MobiDB-lite"/>
    </source>
</evidence>
<feature type="compositionally biased region" description="Low complexity" evidence="2">
    <location>
        <begin position="259"/>
        <end position="271"/>
    </location>
</feature>
<feature type="compositionally biased region" description="Low complexity" evidence="2">
    <location>
        <begin position="205"/>
        <end position="215"/>
    </location>
</feature>
<dbReference type="PANTHER" id="PTHR33995">
    <property type="entry name" value="PROTEIN CBG18546"/>
    <property type="match status" value="1"/>
</dbReference>
<feature type="region of interest" description="Disordered" evidence="2">
    <location>
        <begin position="250"/>
        <end position="290"/>
    </location>
</feature>
<evidence type="ECO:0000313" key="4">
    <source>
        <dbReference type="EMBL" id="GMT05825.1"/>
    </source>
</evidence>
<proteinExistence type="predicted"/>
<comment type="caution">
    <text evidence="4">The sequence shown here is derived from an EMBL/GenBank/DDBJ whole genome shotgun (WGS) entry which is preliminary data.</text>
</comment>
<keyword evidence="1" id="KW-0175">Coiled coil</keyword>
<organism evidence="4 5">
    <name type="scientific">Pristionchus entomophagus</name>
    <dbReference type="NCBI Taxonomy" id="358040"/>
    <lineage>
        <taxon>Eukaryota</taxon>
        <taxon>Metazoa</taxon>
        <taxon>Ecdysozoa</taxon>
        <taxon>Nematoda</taxon>
        <taxon>Chromadorea</taxon>
        <taxon>Rhabditida</taxon>
        <taxon>Rhabditina</taxon>
        <taxon>Diplogasteromorpha</taxon>
        <taxon>Diplogasteroidea</taxon>
        <taxon>Neodiplogasteridae</taxon>
        <taxon>Pristionchus</taxon>
    </lineage>
</organism>
<dbReference type="AlphaFoldDB" id="A0AAV5UFN4"/>
<evidence type="ECO:0000256" key="3">
    <source>
        <dbReference type="SAM" id="SignalP"/>
    </source>
</evidence>
<dbReference type="Proteomes" id="UP001432027">
    <property type="component" value="Unassembled WGS sequence"/>
</dbReference>
<dbReference type="InterPro" id="IPR029034">
    <property type="entry name" value="Cystine-knot_cytokine"/>
</dbReference>
<feature type="signal peptide" evidence="3">
    <location>
        <begin position="1"/>
        <end position="23"/>
    </location>
</feature>
<dbReference type="PANTHER" id="PTHR33995:SF7">
    <property type="entry name" value="BURSICON SUBUNIT ALPHA-RELATED"/>
    <property type="match status" value="1"/>
</dbReference>
<accession>A0AAV5UFN4</accession>
<name>A0AAV5UFN4_9BILA</name>
<feature type="coiled-coil region" evidence="1">
    <location>
        <begin position="343"/>
        <end position="377"/>
    </location>
</feature>
<dbReference type="SUPFAM" id="SSF57501">
    <property type="entry name" value="Cystine-knot cytokines"/>
    <property type="match status" value="1"/>
</dbReference>
<keyword evidence="3" id="KW-0732">Signal</keyword>
<protein>
    <submittedName>
        <fullName evidence="4">Uncharacterized protein</fullName>
    </submittedName>
</protein>
<feature type="chain" id="PRO_5043360832" evidence="3">
    <location>
        <begin position="24"/>
        <end position="567"/>
    </location>
</feature>
<gene>
    <name evidence="4" type="ORF">PENTCL1PPCAC_27999</name>
</gene>